<feature type="compositionally biased region" description="Polar residues" evidence="1">
    <location>
        <begin position="25"/>
        <end position="37"/>
    </location>
</feature>
<keyword evidence="3" id="KW-1185">Reference proteome</keyword>
<proteinExistence type="predicted"/>
<feature type="region of interest" description="Disordered" evidence="1">
    <location>
        <begin position="25"/>
        <end position="54"/>
    </location>
</feature>
<sequence>MRIFQFTITALLTICTISFTGCGSRPTADSTSESAPGSSDPHDHDHPSEGPHHGTLVELGDEEYHAEVVHDADSVTIYMLGASAKAAVPIAAPELTINLVHDGTPEQFTLSARPQENEPEGKSSRFTIEDAELVSHLDDESAAPRLSVTIEGTSFQGAIEHDHDHAGHDHAH</sequence>
<dbReference type="Proteomes" id="UP000318053">
    <property type="component" value="Unassembled WGS sequence"/>
</dbReference>
<evidence type="ECO:0000313" key="3">
    <source>
        <dbReference type="Proteomes" id="UP000318053"/>
    </source>
</evidence>
<dbReference type="EMBL" id="SJPK01000004">
    <property type="protein sequence ID" value="TWT67371.1"/>
    <property type="molecule type" value="Genomic_DNA"/>
</dbReference>
<name>A0A5C5XXY2_9BACT</name>
<organism evidence="2 3">
    <name type="scientific">Allorhodopirellula solitaria</name>
    <dbReference type="NCBI Taxonomy" id="2527987"/>
    <lineage>
        <taxon>Bacteria</taxon>
        <taxon>Pseudomonadati</taxon>
        <taxon>Planctomycetota</taxon>
        <taxon>Planctomycetia</taxon>
        <taxon>Pirellulales</taxon>
        <taxon>Pirellulaceae</taxon>
        <taxon>Allorhodopirellula</taxon>
    </lineage>
</organism>
<accession>A0A5C5XXY2</accession>
<dbReference type="OrthoDB" id="276591at2"/>
<gene>
    <name evidence="2" type="ORF">CA85_22210</name>
</gene>
<dbReference type="AlphaFoldDB" id="A0A5C5XXY2"/>
<reference evidence="2 3" key="1">
    <citation type="submission" date="2019-02" db="EMBL/GenBank/DDBJ databases">
        <title>Deep-cultivation of Planctomycetes and their phenomic and genomic characterization uncovers novel biology.</title>
        <authorList>
            <person name="Wiegand S."/>
            <person name="Jogler M."/>
            <person name="Boedeker C."/>
            <person name="Pinto D."/>
            <person name="Vollmers J."/>
            <person name="Rivas-Marin E."/>
            <person name="Kohn T."/>
            <person name="Peeters S.H."/>
            <person name="Heuer A."/>
            <person name="Rast P."/>
            <person name="Oberbeckmann S."/>
            <person name="Bunk B."/>
            <person name="Jeske O."/>
            <person name="Meyerdierks A."/>
            <person name="Storesund J.E."/>
            <person name="Kallscheuer N."/>
            <person name="Luecker S."/>
            <person name="Lage O.M."/>
            <person name="Pohl T."/>
            <person name="Merkel B.J."/>
            <person name="Hornburger P."/>
            <person name="Mueller R.-W."/>
            <person name="Bruemmer F."/>
            <person name="Labrenz M."/>
            <person name="Spormann A.M."/>
            <person name="Op Den Camp H."/>
            <person name="Overmann J."/>
            <person name="Amann R."/>
            <person name="Jetten M.S.M."/>
            <person name="Mascher T."/>
            <person name="Medema M.H."/>
            <person name="Devos D.P."/>
            <person name="Kaster A.-K."/>
            <person name="Ovreas L."/>
            <person name="Rohde M."/>
            <person name="Galperin M.Y."/>
            <person name="Jogler C."/>
        </authorList>
    </citation>
    <scope>NUCLEOTIDE SEQUENCE [LARGE SCALE GENOMIC DNA]</scope>
    <source>
        <strain evidence="2 3">CA85</strain>
    </source>
</reference>
<comment type="caution">
    <text evidence="2">The sequence shown here is derived from an EMBL/GenBank/DDBJ whole genome shotgun (WGS) entry which is preliminary data.</text>
</comment>
<protein>
    <submittedName>
        <fullName evidence="2">Uncharacterized protein</fullName>
    </submittedName>
</protein>
<feature type="compositionally biased region" description="Basic and acidic residues" evidence="1">
    <location>
        <begin position="40"/>
        <end position="52"/>
    </location>
</feature>
<evidence type="ECO:0000256" key="1">
    <source>
        <dbReference type="SAM" id="MobiDB-lite"/>
    </source>
</evidence>
<dbReference type="RefSeq" id="WP_146391255.1">
    <property type="nucleotide sequence ID" value="NZ_SJPK01000004.1"/>
</dbReference>
<dbReference type="PROSITE" id="PS51257">
    <property type="entry name" value="PROKAR_LIPOPROTEIN"/>
    <property type="match status" value="1"/>
</dbReference>
<evidence type="ECO:0000313" key="2">
    <source>
        <dbReference type="EMBL" id="TWT67371.1"/>
    </source>
</evidence>